<evidence type="ECO:0000313" key="3">
    <source>
        <dbReference type="Proteomes" id="UP001239795"/>
    </source>
</evidence>
<feature type="region of interest" description="Disordered" evidence="1">
    <location>
        <begin position="1"/>
        <end position="26"/>
    </location>
</feature>
<name>A0AAI9V4F9_9PEZI</name>
<gene>
    <name evidence="2" type="ORF">CMEL01_01093</name>
</gene>
<proteinExistence type="predicted"/>
<feature type="compositionally biased region" description="Basic and acidic residues" evidence="1">
    <location>
        <begin position="13"/>
        <end position="26"/>
    </location>
</feature>
<comment type="caution">
    <text evidence="2">The sequence shown here is derived from an EMBL/GenBank/DDBJ whole genome shotgun (WGS) entry which is preliminary data.</text>
</comment>
<dbReference type="EMBL" id="MLGG01000001">
    <property type="protein sequence ID" value="KAK1469326.1"/>
    <property type="molecule type" value="Genomic_DNA"/>
</dbReference>
<evidence type="ECO:0000256" key="1">
    <source>
        <dbReference type="SAM" id="MobiDB-lite"/>
    </source>
</evidence>
<protein>
    <submittedName>
        <fullName evidence="2">Uncharacterized protein</fullName>
    </submittedName>
</protein>
<reference evidence="2 3" key="1">
    <citation type="submission" date="2016-10" db="EMBL/GenBank/DDBJ databases">
        <title>The genome sequence of Colletotrichum fioriniae PJ7.</title>
        <authorList>
            <person name="Baroncelli R."/>
        </authorList>
    </citation>
    <scope>NUCLEOTIDE SEQUENCE [LARGE SCALE GENOMIC DNA]</scope>
    <source>
        <strain evidence="2">Col 31</strain>
    </source>
</reference>
<evidence type="ECO:0000313" key="2">
    <source>
        <dbReference type="EMBL" id="KAK1469326.1"/>
    </source>
</evidence>
<dbReference type="Proteomes" id="UP001239795">
    <property type="component" value="Unassembled WGS sequence"/>
</dbReference>
<organism evidence="2 3">
    <name type="scientific">Colletotrichum melonis</name>
    <dbReference type="NCBI Taxonomy" id="1209925"/>
    <lineage>
        <taxon>Eukaryota</taxon>
        <taxon>Fungi</taxon>
        <taxon>Dikarya</taxon>
        <taxon>Ascomycota</taxon>
        <taxon>Pezizomycotina</taxon>
        <taxon>Sordariomycetes</taxon>
        <taxon>Hypocreomycetidae</taxon>
        <taxon>Glomerellales</taxon>
        <taxon>Glomerellaceae</taxon>
        <taxon>Colletotrichum</taxon>
        <taxon>Colletotrichum acutatum species complex</taxon>
    </lineage>
</organism>
<accession>A0AAI9V4F9</accession>
<sequence>MTPHWPQTLEAGHAADDKPRHDSPETRKVRVCAWGGGREQRERVYRRRPVVSCWVLCLWHLTEADPRPSDVSTLTDWTTLRFRGFASQYLVCRVDLLIIMGMVEDVFESPAFPSSPLTQCFRLPLRVAIYLS</sequence>
<keyword evidence="3" id="KW-1185">Reference proteome</keyword>
<dbReference type="AlphaFoldDB" id="A0AAI9V4F9"/>